<dbReference type="OrthoDB" id="2126698at2759"/>
<feature type="region of interest" description="Disordered" evidence="1">
    <location>
        <begin position="37"/>
        <end position="64"/>
    </location>
</feature>
<feature type="transmembrane region" description="Helical" evidence="2">
    <location>
        <begin position="146"/>
        <end position="170"/>
    </location>
</feature>
<gene>
    <name evidence="3" type="ORF">RHSIM_Rhsim06G0076400</name>
</gene>
<dbReference type="AlphaFoldDB" id="A0A834GWG6"/>
<evidence type="ECO:0000256" key="1">
    <source>
        <dbReference type="SAM" id="MobiDB-lite"/>
    </source>
</evidence>
<keyword evidence="2" id="KW-0812">Transmembrane</keyword>
<comment type="caution">
    <text evidence="3">The sequence shown here is derived from an EMBL/GenBank/DDBJ whole genome shotgun (WGS) entry which is preliminary data.</text>
</comment>
<name>A0A834GWG6_RHOSS</name>
<proteinExistence type="predicted"/>
<organism evidence="3 4">
    <name type="scientific">Rhododendron simsii</name>
    <name type="common">Sims's rhododendron</name>
    <dbReference type="NCBI Taxonomy" id="118357"/>
    <lineage>
        <taxon>Eukaryota</taxon>
        <taxon>Viridiplantae</taxon>
        <taxon>Streptophyta</taxon>
        <taxon>Embryophyta</taxon>
        <taxon>Tracheophyta</taxon>
        <taxon>Spermatophyta</taxon>
        <taxon>Magnoliopsida</taxon>
        <taxon>eudicotyledons</taxon>
        <taxon>Gunneridae</taxon>
        <taxon>Pentapetalae</taxon>
        <taxon>asterids</taxon>
        <taxon>Ericales</taxon>
        <taxon>Ericaceae</taxon>
        <taxon>Ericoideae</taxon>
        <taxon>Rhodoreae</taxon>
        <taxon>Rhododendron</taxon>
    </lineage>
</organism>
<dbReference type="EMBL" id="WJXA01000006">
    <property type="protein sequence ID" value="KAF7140827.1"/>
    <property type="molecule type" value="Genomic_DNA"/>
</dbReference>
<evidence type="ECO:0000313" key="3">
    <source>
        <dbReference type="EMBL" id="KAF7140827.1"/>
    </source>
</evidence>
<accession>A0A834GWG6</accession>
<reference evidence="3" key="1">
    <citation type="submission" date="2019-11" db="EMBL/GenBank/DDBJ databases">
        <authorList>
            <person name="Liu Y."/>
            <person name="Hou J."/>
            <person name="Li T.-Q."/>
            <person name="Guan C.-H."/>
            <person name="Wu X."/>
            <person name="Wu H.-Z."/>
            <person name="Ling F."/>
            <person name="Zhang R."/>
            <person name="Shi X.-G."/>
            <person name="Ren J.-P."/>
            <person name="Chen E.-F."/>
            <person name="Sun J.-M."/>
        </authorList>
    </citation>
    <scope>NUCLEOTIDE SEQUENCE</scope>
    <source>
        <strain evidence="3">Adult_tree_wgs_1</strain>
        <tissue evidence="3">Leaves</tissue>
    </source>
</reference>
<sequence>MKVVAVGVAYGDDRSSKRLGFAGCRLPLFSSVNEEAEEKSKVNIGGPEDYNNPMGNTNRGEEELNQPLVDSPTLASNLEVVPDVVQAGEEEVDDDQKEKSDLKSKVWIETKKLWHIVGPTIFSRLAIFSMNLIAQAYVGHLGDLELASFTIANNIIVGFNFGLLFGDLVLQSIDIDDCKSEKCYYSCGCVGHLSKGWKRVRCGKCKSSKICNDGISGAIHHHRVMLLRSHNGVAVGSGWQAKVAFVNLGCYYVVGVPLGVVLGWVFNLGAEAEKATMRIEKWSTPNPDTES</sequence>
<evidence type="ECO:0000313" key="4">
    <source>
        <dbReference type="Proteomes" id="UP000626092"/>
    </source>
</evidence>
<feature type="transmembrane region" description="Helical" evidence="2">
    <location>
        <begin position="113"/>
        <end position="134"/>
    </location>
</feature>
<keyword evidence="2" id="KW-1133">Transmembrane helix</keyword>
<keyword evidence="4" id="KW-1185">Reference proteome</keyword>
<evidence type="ECO:0000256" key="2">
    <source>
        <dbReference type="SAM" id="Phobius"/>
    </source>
</evidence>
<dbReference type="Proteomes" id="UP000626092">
    <property type="component" value="Unassembled WGS sequence"/>
</dbReference>
<dbReference type="PANTHER" id="PTHR11206">
    <property type="entry name" value="MULTIDRUG RESISTANCE PROTEIN"/>
    <property type="match status" value="1"/>
</dbReference>
<protein>
    <submittedName>
        <fullName evidence="3">Uncharacterized protein</fullName>
    </submittedName>
</protein>
<keyword evidence="2" id="KW-0472">Membrane</keyword>